<gene>
    <name evidence="1" type="ORF">DB44_FF00250</name>
</gene>
<accession>A0A0C1GZD0</accession>
<name>A0A0C1GZD0_9BACT</name>
<evidence type="ECO:0000313" key="2">
    <source>
        <dbReference type="Proteomes" id="UP000031465"/>
    </source>
</evidence>
<dbReference type="EMBL" id="JSAN01000128">
    <property type="protein sequence ID" value="KIC70944.1"/>
    <property type="molecule type" value="Genomic_DNA"/>
</dbReference>
<proteinExistence type="predicted"/>
<comment type="caution">
    <text evidence="1">The sequence shown here is derived from an EMBL/GenBank/DDBJ whole genome shotgun (WGS) entry which is preliminary data.</text>
</comment>
<reference evidence="1 2" key="1">
    <citation type="journal article" date="2014" name="Mol. Biol. Evol.">
        <title>Massive expansion of Ubiquitination-related gene families within the Chlamydiae.</title>
        <authorList>
            <person name="Domman D."/>
            <person name="Collingro A."/>
            <person name="Lagkouvardos I."/>
            <person name="Gehre L."/>
            <person name="Weinmaier T."/>
            <person name="Rattei T."/>
            <person name="Subtil A."/>
            <person name="Horn M."/>
        </authorList>
    </citation>
    <scope>NUCLEOTIDE SEQUENCE [LARGE SCALE GENOMIC DNA]</scope>
    <source>
        <strain evidence="1 2">EI2</strain>
    </source>
</reference>
<dbReference type="Proteomes" id="UP000031465">
    <property type="component" value="Unassembled WGS sequence"/>
</dbReference>
<organism evidence="1 2">
    <name type="scientific">Candidatus Protochlamydia amoebophila</name>
    <dbReference type="NCBI Taxonomy" id="362787"/>
    <lineage>
        <taxon>Bacteria</taxon>
        <taxon>Pseudomonadati</taxon>
        <taxon>Chlamydiota</taxon>
        <taxon>Chlamydiia</taxon>
        <taxon>Parachlamydiales</taxon>
        <taxon>Parachlamydiaceae</taxon>
        <taxon>Candidatus Protochlamydia</taxon>
    </lineage>
</organism>
<sequence length="63" mass="7279">MSALKSYKKEWNDHHGCWSSHLLHNFASHSADAFRMMAVGLSKLQSKGLSSEEWRSLRQQYIA</sequence>
<evidence type="ECO:0000313" key="1">
    <source>
        <dbReference type="EMBL" id="KIC70944.1"/>
    </source>
</evidence>
<protein>
    <submittedName>
        <fullName evidence="1">Uncharacterized protein</fullName>
    </submittedName>
</protein>
<dbReference type="AlphaFoldDB" id="A0A0C1GZD0"/>